<sequence length="290" mass="33538">MHWRARKALDRLQDRWVRQGPRTVLWTQPTAHLGNFLYDWMHAWDQRRQGVDMVCLRTPAMDRWLPVFGEAATELLVEPDDVRLTDRREKGLHNEFGPHFDEHVLARFIKDFLEPTGVLDMNRVPESLRVREEDVVINVRRGDYVTNEANWRNYGFDVDDYLRVALSRSVDVGGPVRRILVVSDGIAWCRQHLAWLANHCEVLDFEDSGQPPEVHLALLANSSRLILANSTFSYWGGYISSWRTGAPTQVVAPWFHIRTDLGGAAWQLDPRWTIVRDIPTNWALPDVVPG</sequence>
<name>A0ABP5JIG0_9ACTN</name>
<accession>A0ABP5JIG0</accession>
<dbReference type="PANTHER" id="PTHR11927">
    <property type="entry name" value="GALACTOSIDE 2-L-FUCOSYLTRANSFERASE"/>
    <property type="match status" value="1"/>
</dbReference>
<comment type="caution">
    <text evidence="3">The sequence shown here is derived from an EMBL/GenBank/DDBJ whole genome shotgun (WGS) entry which is preliminary data.</text>
</comment>
<evidence type="ECO:0000256" key="1">
    <source>
        <dbReference type="ARBA" id="ARBA00022676"/>
    </source>
</evidence>
<dbReference type="Proteomes" id="UP001501161">
    <property type="component" value="Unassembled WGS sequence"/>
</dbReference>
<keyword evidence="2" id="KW-0808">Transferase</keyword>
<evidence type="ECO:0000313" key="4">
    <source>
        <dbReference type="Proteomes" id="UP001501161"/>
    </source>
</evidence>
<keyword evidence="1" id="KW-0328">Glycosyltransferase</keyword>
<evidence type="ECO:0008006" key="5">
    <source>
        <dbReference type="Google" id="ProtNLM"/>
    </source>
</evidence>
<organism evidence="3 4">
    <name type="scientific">Nocardioides furvisabuli</name>
    <dbReference type="NCBI Taxonomy" id="375542"/>
    <lineage>
        <taxon>Bacteria</taxon>
        <taxon>Bacillati</taxon>
        <taxon>Actinomycetota</taxon>
        <taxon>Actinomycetes</taxon>
        <taxon>Propionibacteriales</taxon>
        <taxon>Nocardioidaceae</taxon>
        <taxon>Nocardioides</taxon>
    </lineage>
</organism>
<reference evidence="4" key="1">
    <citation type="journal article" date="2019" name="Int. J. Syst. Evol. Microbiol.">
        <title>The Global Catalogue of Microorganisms (GCM) 10K type strain sequencing project: providing services to taxonomists for standard genome sequencing and annotation.</title>
        <authorList>
            <consortium name="The Broad Institute Genomics Platform"/>
            <consortium name="The Broad Institute Genome Sequencing Center for Infectious Disease"/>
            <person name="Wu L."/>
            <person name="Ma J."/>
        </authorList>
    </citation>
    <scope>NUCLEOTIDE SEQUENCE [LARGE SCALE GENOMIC DNA]</scope>
    <source>
        <strain evidence="4">JCM 13813</strain>
    </source>
</reference>
<dbReference type="InterPro" id="IPR002516">
    <property type="entry name" value="Glyco_trans_11"/>
</dbReference>
<protein>
    <recommendedName>
        <fullName evidence="5">Glycosyl transferase family 11</fullName>
    </recommendedName>
</protein>
<keyword evidence="4" id="KW-1185">Reference proteome</keyword>
<dbReference type="Pfam" id="PF01531">
    <property type="entry name" value="Glyco_transf_11"/>
    <property type="match status" value="1"/>
</dbReference>
<gene>
    <name evidence="3" type="ORF">GCM10009726_35030</name>
</gene>
<evidence type="ECO:0000313" key="3">
    <source>
        <dbReference type="EMBL" id="GAA2115881.1"/>
    </source>
</evidence>
<dbReference type="RefSeq" id="WP_231250908.1">
    <property type="nucleotide sequence ID" value="NZ_BAAAMQ010000017.1"/>
</dbReference>
<dbReference type="PANTHER" id="PTHR11927:SF9">
    <property type="entry name" value="L-FUCOSYLTRANSFERASE"/>
    <property type="match status" value="1"/>
</dbReference>
<proteinExistence type="predicted"/>
<evidence type="ECO:0000256" key="2">
    <source>
        <dbReference type="ARBA" id="ARBA00022679"/>
    </source>
</evidence>
<dbReference type="EMBL" id="BAAAMQ010000017">
    <property type="protein sequence ID" value="GAA2115881.1"/>
    <property type="molecule type" value="Genomic_DNA"/>
</dbReference>